<dbReference type="GO" id="GO:0009691">
    <property type="term" value="P:cytokinin biosynthetic process"/>
    <property type="evidence" value="ECO:0007669"/>
    <property type="project" value="UniProtKB-UniRule"/>
</dbReference>
<evidence type="ECO:0000256" key="1">
    <source>
        <dbReference type="ARBA" id="ARBA00006763"/>
    </source>
</evidence>
<comment type="caution">
    <text evidence="3">The sequence shown here is derived from an EMBL/GenBank/DDBJ whole genome shotgun (WGS) entry which is preliminary data.</text>
</comment>
<dbReference type="PANTHER" id="PTHR31223:SF70">
    <property type="entry name" value="LOG FAMILY PROTEIN YJL055W"/>
    <property type="match status" value="1"/>
</dbReference>
<dbReference type="Pfam" id="PF03641">
    <property type="entry name" value="Lysine_decarbox"/>
    <property type="match status" value="1"/>
</dbReference>
<evidence type="ECO:0000313" key="3">
    <source>
        <dbReference type="EMBL" id="PWA11239.1"/>
    </source>
</evidence>
<dbReference type="InterPro" id="IPR005269">
    <property type="entry name" value="LOG"/>
</dbReference>
<keyword evidence="4" id="KW-1185">Reference proteome</keyword>
<name>A0A2U1K246_9BACI</name>
<evidence type="ECO:0000256" key="2">
    <source>
        <dbReference type="RuleBase" id="RU363015"/>
    </source>
</evidence>
<dbReference type="AlphaFoldDB" id="A0A2U1K246"/>
<dbReference type="SUPFAM" id="SSF102405">
    <property type="entry name" value="MCP/YpsA-like"/>
    <property type="match status" value="1"/>
</dbReference>
<sequence length="194" mass="21469">MKHITVFCGSRVGASEAYKDGAILLGKELVKRDITLVYGGGSVGLMGVIANTVLKEGGNVIGVIPKFLEEREISHLSLTELLIVESMHERKAKMADLADGFIAMPGGPGTLEEFVEIFTWAQLGLHQKPLGLLNIDNFYDPFIAFFNHMAEQQFLLEKHRGIMLVDSSPAKLINKFYNYEPPAVKSYLKEDGQI</sequence>
<dbReference type="RefSeq" id="WP_116554701.1">
    <property type="nucleotide sequence ID" value="NZ_QCZG01000017.1"/>
</dbReference>
<comment type="similarity">
    <text evidence="1 2">Belongs to the LOG family.</text>
</comment>
<dbReference type="Gene3D" id="3.40.50.450">
    <property type="match status" value="1"/>
</dbReference>
<organism evidence="3 4">
    <name type="scientific">Pueribacillus theae</name>
    <dbReference type="NCBI Taxonomy" id="2171751"/>
    <lineage>
        <taxon>Bacteria</taxon>
        <taxon>Bacillati</taxon>
        <taxon>Bacillota</taxon>
        <taxon>Bacilli</taxon>
        <taxon>Bacillales</taxon>
        <taxon>Bacillaceae</taxon>
        <taxon>Pueribacillus</taxon>
    </lineage>
</organism>
<protein>
    <recommendedName>
        <fullName evidence="2">Cytokinin riboside 5'-monophosphate phosphoribohydrolase</fullName>
        <ecNumber evidence="2">3.2.2.n1</ecNumber>
    </recommendedName>
</protein>
<dbReference type="InterPro" id="IPR031100">
    <property type="entry name" value="LOG_fam"/>
</dbReference>
<gene>
    <name evidence="3" type="ORF">DCC39_09730</name>
</gene>
<dbReference type="NCBIfam" id="TIGR00730">
    <property type="entry name" value="Rossman fold protein, TIGR00730 family"/>
    <property type="match status" value="1"/>
</dbReference>
<dbReference type="Proteomes" id="UP000245998">
    <property type="component" value="Unassembled WGS sequence"/>
</dbReference>
<reference evidence="3 4" key="1">
    <citation type="submission" date="2018-04" db="EMBL/GenBank/DDBJ databases">
        <title>Camelliibacillus theae gen. nov., sp. nov., isolated from Pu'er tea.</title>
        <authorList>
            <person name="Niu L."/>
        </authorList>
    </citation>
    <scope>NUCLEOTIDE SEQUENCE [LARGE SCALE GENOMIC DNA]</scope>
    <source>
        <strain evidence="3 4">T8</strain>
    </source>
</reference>
<dbReference type="OrthoDB" id="9801098at2"/>
<keyword evidence="2" id="KW-0203">Cytokinin biosynthesis</keyword>
<proteinExistence type="inferred from homology"/>
<dbReference type="EMBL" id="QCZG01000017">
    <property type="protein sequence ID" value="PWA11239.1"/>
    <property type="molecule type" value="Genomic_DNA"/>
</dbReference>
<accession>A0A2U1K246</accession>
<dbReference type="EC" id="3.2.2.n1" evidence="2"/>
<keyword evidence="2" id="KW-0378">Hydrolase</keyword>
<dbReference type="GO" id="GO:0016799">
    <property type="term" value="F:hydrolase activity, hydrolyzing N-glycosyl compounds"/>
    <property type="evidence" value="ECO:0007669"/>
    <property type="project" value="TreeGrafter"/>
</dbReference>
<dbReference type="PANTHER" id="PTHR31223">
    <property type="entry name" value="LOG FAMILY PROTEIN YJL055W"/>
    <property type="match status" value="1"/>
</dbReference>
<dbReference type="GO" id="GO:0005829">
    <property type="term" value="C:cytosol"/>
    <property type="evidence" value="ECO:0007669"/>
    <property type="project" value="TreeGrafter"/>
</dbReference>
<evidence type="ECO:0000313" key="4">
    <source>
        <dbReference type="Proteomes" id="UP000245998"/>
    </source>
</evidence>